<evidence type="ECO:0000256" key="10">
    <source>
        <dbReference type="ARBA" id="ARBA00023128"/>
    </source>
</evidence>
<evidence type="ECO:0000256" key="6">
    <source>
        <dbReference type="ARBA" id="ARBA00022660"/>
    </source>
</evidence>
<reference evidence="13" key="1">
    <citation type="submission" date="2022-01" db="EMBL/GenBank/DDBJ databases">
        <authorList>
            <person name="King R."/>
        </authorList>
    </citation>
    <scope>NUCLEOTIDE SEQUENCE</scope>
</reference>
<evidence type="ECO:0000256" key="7">
    <source>
        <dbReference type="ARBA" id="ARBA00022792"/>
    </source>
</evidence>
<keyword evidence="9" id="KW-0249">Electron transport</keyword>
<dbReference type="AlphaFoldDB" id="A0A9N9S612"/>
<evidence type="ECO:0000256" key="11">
    <source>
        <dbReference type="ARBA" id="ARBA00023136"/>
    </source>
</evidence>
<evidence type="ECO:0008006" key="15">
    <source>
        <dbReference type="Google" id="ProtNLM"/>
    </source>
</evidence>
<evidence type="ECO:0000256" key="1">
    <source>
        <dbReference type="ARBA" id="ARBA00003195"/>
    </source>
</evidence>
<evidence type="ECO:0000256" key="9">
    <source>
        <dbReference type="ARBA" id="ARBA00022982"/>
    </source>
</evidence>
<feature type="region of interest" description="Disordered" evidence="12">
    <location>
        <begin position="80"/>
        <end position="103"/>
    </location>
</feature>
<dbReference type="InterPro" id="IPR026627">
    <property type="entry name" value="NDUFB2_animal"/>
</dbReference>
<dbReference type="GO" id="GO:0032981">
    <property type="term" value="P:mitochondrial respiratory chain complex I assembly"/>
    <property type="evidence" value="ECO:0007669"/>
    <property type="project" value="TreeGrafter"/>
</dbReference>
<keyword evidence="7" id="KW-0999">Mitochondrion inner membrane</keyword>
<evidence type="ECO:0000256" key="5">
    <source>
        <dbReference type="ARBA" id="ARBA00022448"/>
    </source>
</evidence>
<keyword evidence="10" id="KW-0496">Mitochondrion</keyword>
<keyword evidence="5" id="KW-0813">Transport</keyword>
<dbReference type="PANTHER" id="PTHR15223:SF1">
    <property type="entry name" value="NADH DEHYDROGENASE [UBIQUINONE] 1 BETA SUBCOMPLEX SUBUNIT 2, MITOCHONDRIAL"/>
    <property type="match status" value="1"/>
</dbReference>
<comment type="function">
    <text evidence="1">Accessory subunit of the mitochondrial membrane respiratory chain NADH dehydrogenase (Complex I), that is believed not to be involved in catalysis. Complex I functions in the transfer of electrons from NADH to the respiratory chain. The immediate electron acceptor for the enzyme is believed to be ubiquinone.</text>
</comment>
<keyword evidence="6" id="KW-0679">Respiratory chain</keyword>
<comment type="similarity">
    <text evidence="3">Belongs to the complex I NDUFB2 subunit family.</text>
</comment>
<dbReference type="Proteomes" id="UP001153620">
    <property type="component" value="Chromosome 3"/>
</dbReference>
<dbReference type="PANTHER" id="PTHR15223">
    <property type="entry name" value="NADH-UBIQUINONE OXIDOREDUCTASE AGGG SUBUNIT"/>
    <property type="match status" value="1"/>
</dbReference>
<proteinExistence type="inferred from homology"/>
<comment type="subunit">
    <text evidence="4">Complex I is composed of 45 different subunits.</text>
</comment>
<feature type="compositionally biased region" description="Basic and acidic residues" evidence="12">
    <location>
        <begin position="80"/>
        <end position="92"/>
    </location>
</feature>
<evidence type="ECO:0000256" key="12">
    <source>
        <dbReference type="SAM" id="MobiDB-lite"/>
    </source>
</evidence>
<sequence>MIQSRVILLSRVLSYGLRSNRVQYQPIRHAHAEWNYRQGPPDSSHPAYVRYGAPVVAGLMWWWVMWHLWHEPEHITGEFPEPDPKLWTDKELGIPPDDFEGDE</sequence>
<evidence type="ECO:0000256" key="3">
    <source>
        <dbReference type="ARBA" id="ARBA00005923"/>
    </source>
</evidence>
<protein>
    <recommendedName>
        <fullName evidence="15">NADH dehydrogenase [ubiquinone] 1 beta subcomplex subunit 2, mitochondrial</fullName>
    </recommendedName>
</protein>
<evidence type="ECO:0000256" key="4">
    <source>
        <dbReference type="ARBA" id="ARBA00011533"/>
    </source>
</evidence>
<organism evidence="13 14">
    <name type="scientific">Chironomus riparius</name>
    <dbReference type="NCBI Taxonomy" id="315576"/>
    <lineage>
        <taxon>Eukaryota</taxon>
        <taxon>Metazoa</taxon>
        <taxon>Ecdysozoa</taxon>
        <taxon>Arthropoda</taxon>
        <taxon>Hexapoda</taxon>
        <taxon>Insecta</taxon>
        <taxon>Pterygota</taxon>
        <taxon>Neoptera</taxon>
        <taxon>Endopterygota</taxon>
        <taxon>Diptera</taxon>
        <taxon>Nematocera</taxon>
        <taxon>Chironomoidea</taxon>
        <taxon>Chironomidae</taxon>
        <taxon>Chironominae</taxon>
        <taxon>Chironomus</taxon>
    </lineage>
</organism>
<evidence type="ECO:0000256" key="8">
    <source>
        <dbReference type="ARBA" id="ARBA00022946"/>
    </source>
</evidence>
<evidence type="ECO:0000313" key="13">
    <source>
        <dbReference type="EMBL" id="CAG9809998.1"/>
    </source>
</evidence>
<evidence type="ECO:0000313" key="14">
    <source>
        <dbReference type="Proteomes" id="UP001153620"/>
    </source>
</evidence>
<evidence type="ECO:0000256" key="2">
    <source>
        <dbReference type="ARBA" id="ARBA00004443"/>
    </source>
</evidence>
<keyword evidence="8" id="KW-0809">Transit peptide</keyword>
<keyword evidence="11" id="KW-0472">Membrane</keyword>
<name>A0A9N9S612_9DIPT</name>
<gene>
    <name evidence="13" type="ORF">CHIRRI_LOCUS12815</name>
</gene>
<keyword evidence="14" id="KW-1185">Reference proteome</keyword>
<dbReference type="EMBL" id="OU895879">
    <property type="protein sequence ID" value="CAG9809998.1"/>
    <property type="molecule type" value="Genomic_DNA"/>
</dbReference>
<comment type="subcellular location">
    <subcellularLocation>
        <location evidence="2">Mitochondrion inner membrane</location>
        <topology evidence="2">Peripheral membrane protein</topology>
        <orientation evidence="2">Matrix side</orientation>
    </subcellularLocation>
</comment>
<dbReference type="GO" id="GO:0045271">
    <property type="term" value="C:respiratory chain complex I"/>
    <property type="evidence" value="ECO:0007669"/>
    <property type="project" value="InterPro"/>
</dbReference>
<dbReference type="OrthoDB" id="6241903at2759"/>
<reference evidence="13" key="2">
    <citation type="submission" date="2022-10" db="EMBL/GenBank/DDBJ databases">
        <authorList>
            <consortium name="ENA_rothamsted_submissions"/>
            <consortium name="culmorum"/>
            <person name="King R."/>
        </authorList>
    </citation>
    <scope>NUCLEOTIDE SEQUENCE</scope>
</reference>
<accession>A0A9N9S612</accession>
<dbReference type="Pfam" id="PF14813">
    <property type="entry name" value="NADH_B2"/>
    <property type="match status" value="1"/>
</dbReference>
<dbReference type="GO" id="GO:0005743">
    <property type="term" value="C:mitochondrial inner membrane"/>
    <property type="evidence" value="ECO:0007669"/>
    <property type="project" value="UniProtKB-SubCell"/>
</dbReference>